<protein>
    <submittedName>
        <fullName evidence="8">Phosphoesterase</fullName>
    </submittedName>
</protein>
<comment type="subcellular location">
    <subcellularLocation>
        <location evidence="1">Cell membrane</location>
        <topology evidence="1">Multi-pass membrane protein</topology>
    </subcellularLocation>
</comment>
<keyword evidence="5" id="KW-1133">Transmembrane helix</keyword>
<dbReference type="PANTHER" id="PTHR14969:SF62">
    <property type="entry name" value="DECAPRENYLPHOSPHORYL-5-PHOSPHORIBOSE PHOSPHATASE RV3807C-RELATED"/>
    <property type="match status" value="1"/>
</dbReference>
<keyword evidence="4" id="KW-0378">Hydrolase</keyword>
<gene>
    <name evidence="8" type="ORF">GCM10007298_08870</name>
</gene>
<dbReference type="SMART" id="SM00014">
    <property type="entry name" value="acidPPc"/>
    <property type="match status" value="1"/>
</dbReference>
<dbReference type="SUPFAM" id="SSF48317">
    <property type="entry name" value="Acid phosphatase/Vanadium-dependent haloperoxidase"/>
    <property type="match status" value="1"/>
</dbReference>
<evidence type="ECO:0000256" key="6">
    <source>
        <dbReference type="ARBA" id="ARBA00023136"/>
    </source>
</evidence>
<evidence type="ECO:0000256" key="4">
    <source>
        <dbReference type="ARBA" id="ARBA00022801"/>
    </source>
</evidence>
<accession>A0ABQ1UDB9</accession>
<evidence type="ECO:0000259" key="7">
    <source>
        <dbReference type="SMART" id="SM00014"/>
    </source>
</evidence>
<feature type="domain" description="Phosphatidic acid phosphatase type 2/haloperoxidase" evidence="7">
    <location>
        <begin position="67"/>
        <end position="176"/>
    </location>
</feature>
<keyword evidence="3" id="KW-0812">Transmembrane</keyword>
<dbReference type="EMBL" id="BMCS01000001">
    <property type="protein sequence ID" value="GGF15022.1"/>
    <property type="molecule type" value="Genomic_DNA"/>
</dbReference>
<comment type="caution">
    <text evidence="8">The sequence shown here is derived from an EMBL/GenBank/DDBJ whole genome shotgun (WGS) entry which is preliminary data.</text>
</comment>
<dbReference type="InterPro" id="IPR000326">
    <property type="entry name" value="PAP2/HPO"/>
</dbReference>
<evidence type="ECO:0000256" key="3">
    <source>
        <dbReference type="ARBA" id="ARBA00022692"/>
    </source>
</evidence>
<name>A0ABQ1UDB9_9NOCA</name>
<keyword evidence="6" id="KW-0472">Membrane</keyword>
<dbReference type="RefSeq" id="WP_188487249.1">
    <property type="nucleotide sequence ID" value="NZ_BMCS01000001.1"/>
</dbReference>
<dbReference type="Pfam" id="PF01569">
    <property type="entry name" value="PAP2"/>
    <property type="match status" value="1"/>
</dbReference>
<reference evidence="9" key="1">
    <citation type="journal article" date="2019" name="Int. J. Syst. Evol. Microbiol.">
        <title>The Global Catalogue of Microorganisms (GCM) 10K type strain sequencing project: providing services to taxonomists for standard genome sequencing and annotation.</title>
        <authorList>
            <consortium name="The Broad Institute Genomics Platform"/>
            <consortium name="The Broad Institute Genome Sequencing Center for Infectious Disease"/>
            <person name="Wu L."/>
            <person name="Ma J."/>
        </authorList>
    </citation>
    <scope>NUCLEOTIDE SEQUENCE [LARGE SCALE GENOMIC DNA]</scope>
    <source>
        <strain evidence="9">CCM 7855</strain>
    </source>
</reference>
<proteinExistence type="predicted"/>
<evidence type="ECO:0000256" key="5">
    <source>
        <dbReference type="ARBA" id="ARBA00022989"/>
    </source>
</evidence>
<keyword evidence="2" id="KW-1003">Cell membrane</keyword>
<dbReference type="Gene3D" id="1.20.144.10">
    <property type="entry name" value="Phosphatidic acid phosphatase type 2/haloperoxidase"/>
    <property type="match status" value="1"/>
</dbReference>
<evidence type="ECO:0000313" key="8">
    <source>
        <dbReference type="EMBL" id="GGF15022.1"/>
    </source>
</evidence>
<evidence type="ECO:0000313" key="9">
    <source>
        <dbReference type="Proteomes" id="UP000632454"/>
    </source>
</evidence>
<dbReference type="PANTHER" id="PTHR14969">
    <property type="entry name" value="SPHINGOSINE-1-PHOSPHATE PHOSPHOHYDROLASE"/>
    <property type="match status" value="1"/>
</dbReference>
<evidence type="ECO:0000256" key="2">
    <source>
        <dbReference type="ARBA" id="ARBA00022475"/>
    </source>
</evidence>
<dbReference type="InterPro" id="IPR036938">
    <property type="entry name" value="PAP2/HPO_sf"/>
</dbReference>
<keyword evidence="9" id="KW-1185">Reference proteome</keyword>
<evidence type="ECO:0000256" key="1">
    <source>
        <dbReference type="ARBA" id="ARBA00004651"/>
    </source>
</evidence>
<dbReference type="Proteomes" id="UP000632454">
    <property type="component" value="Unassembled WGS sequence"/>
</dbReference>
<organism evidence="8 9">
    <name type="scientific">Williamsia phyllosphaerae</name>
    <dbReference type="NCBI Taxonomy" id="885042"/>
    <lineage>
        <taxon>Bacteria</taxon>
        <taxon>Bacillati</taxon>
        <taxon>Actinomycetota</taxon>
        <taxon>Actinomycetes</taxon>
        <taxon>Mycobacteriales</taxon>
        <taxon>Nocardiaceae</taxon>
        <taxon>Williamsia</taxon>
    </lineage>
</organism>
<sequence length="211" mass="21737">MSSDSTDHARGEDAVLVAIQNAIADRPGVLPAARGLSHLGEHALGWTGSAAVGLAVAFARDDLPAQTRWVQAGIGAFGAHAASVIVKRVVRRKRPAHPDIRVGVSTPSRLSFPSSHATSTTAAAILLGRAAGLPAGVLPALIVPPMVASRLVLGVHYPSDVAAGAVLGAACALAVTRDDRLFAHLTARLSREARTMLRCRGQAPVLNLGVR</sequence>